<feature type="domain" description="MADF" evidence="2">
    <location>
        <begin position="10"/>
        <end position="101"/>
    </location>
</feature>
<dbReference type="OrthoDB" id="10051975at2759"/>
<gene>
    <name evidence="4" type="primary">LOC115887245</name>
</gene>
<evidence type="ECO:0000313" key="3">
    <source>
        <dbReference type="Proteomes" id="UP000504635"/>
    </source>
</evidence>
<sequence>MEWSEEKSLCLVGNYKLHRNLWDSRHFDYFKKDVKTRTWNKIGLAVGASPADCKRKIMSLLATYRKEKNKIRTSKKEGSDEVYTTRWFAYNALQFLKLRNKPWDNRASLVVDNETPEVVSEPPPVRQPQQVRPATSVSDNKQLVTEDLAPEREFQTTAKRFRKDTEQSEFDIFGQSVASQLKSLPLKEALELQLELQQIITEKRLILLQQNCFANSMDSMILHSECKMSPE</sequence>
<reference evidence="4" key="1">
    <citation type="submission" date="2025-08" db="UniProtKB">
        <authorList>
            <consortium name="RefSeq"/>
        </authorList>
    </citation>
    <scope>IDENTIFICATION</scope>
    <source>
        <tissue evidence="4">Gonads</tissue>
    </source>
</reference>
<evidence type="ECO:0000313" key="4">
    <source>
        <dbReference type="RefSeq" id="XP_030762475.1"/>
    </source>
</evidence>
<protein>
    <submittedName>
        <fullName evidence="4">Uncharacterized protein LOC115887245</fullName>
    </submittedName>
</protein>
<dbReference type="PROSITE" id="PS51029">
    <property type="entry name" value="MADF"/>
    <property type="match status" value="1"/>
</dbReference>
<dbReference type="KEGG" id="soy:115887245"/>
<dbReference type="GeneID" id="115887245"/>
<dbReference type="InParanoid" id="A0A6J2YHW2"/>
<evidence type="ECO:0000259" key="2">
    <source>
        <dbReference type="PROSITE" id="PS51029"/>
    </source>
</evidence>
<evidence type="ECO:0000256" key="1">
    <source>
        <dbReference type="SAM" id="MobiDB-lite"/>
    </source>
</evidence>
<keyword evidence="3" id="KW-1185">Reference proteome</keyword>
<dbReference type="PANTHER" id="PTHR21505">
    <property type="entry name" value="MADF DOMAIN-CONTAINING PROTEIN-RELATED"/>
    <property type="match status" value="1"/>
</dbReference>
<organism evidence="3 4">
    <name type="scientific">Sitophilus oryzae</name>
    <name type="common">Rice weevil</name>
    <name type="synonym">Curculio oryzae</name>
    <dbReference type="NCBI Taxonomy" id="7048"/>
    <lineage>
        <taxon>Eukaryota</taxon>
        <taxon>Metazoa</taxon>
        <taxon>Ecdysozoa</taxon>
        <taxon>Arthropoda</taxon>
        <taxon>Hexapoda</taxon>
        <taxon>Insecta</taxon>
        <taxon>Pterygota</taxon>
        <taxon>Neoptera</taxon>
        <taxon>Endopterygota</taxon>
        <taxon>Coleoptera</taxon>
        <taxon>Polyphaga</taxon>
        <taxon>Cucujiformia</taxon>
        <taxon>Curculionidae</taxon>
        <taxon>Dryophthorinae</taxon>
        <taxon>Sitophilus</taxon>
    </lineage>
</organism>
<dbReference type="Pfam" id="PF10545">
    <property type="entry name" value="MADF_DNA_bdg"/>
    <property type="match status" value="1"/>
</dbReference>
<dbReference type="InterPro" id="IPR006578">
    <property type="entry name" value="MADF-dom"/>
</dbReference>
<dbReference type="PANTHER" id="PTHR21505:SF12">
    <property type="entry name" value="MADF DOMAIN-CONTAINING PROTEIN-RELATED"/>
    <property type="match status" value="1"/>
</dbReference>
<accession>A0A6J2YHW2</accession>
<name>A0A6J2YHW2_SITOR</name>
<dbReference type="Proteomes" id="UP000504635">
    <property type="component" value="Unplaced"/>
</dbReference>
<dbReference type="RefSeq" id="XP_030762475.1">
    <property type="nucleotide sequence ID" value="XM_030906615.1"/>
</dbReference>
<feature type="region of interest" description="Disordered" evidence="1">
    <location>
        <begin position="114"/>
        <end position="139"/>
    </location>
</feature>
<dbReference type="SMART" id="SM00595">
    <property type="entry name" value="MADF"/>
    <property type="match status" value="1"/>
</dbReference>
<dbReference type="AlphaFoldDB" id="A0A6J2YHW2"/>
<proteinExistence type="predicted"/>